<dbReference type="RefSeq" id="WP_074870034.1">
    <property type="nucleotide sequence ID" value="NZ_FOAS01000016.1"/>
</dbReference>
<dbReference type="Pfam" id="PF01545">
    <property type="entry name" value="Cation_efflux"/>
    <property type="match status" value="1"/>
</dbReference>
<feature type="transmembrane region" description="Helical" evidence="6">
    <location>
        <begin position="114"/>
        <end position="131"/>
    </location>
</feature>
<proteinExistence type="predicted"/>
<dbReference type="InterPro" id="IPR027469">
    <property type="entry name" value="Cation_efflux_TMD_sf"/>
</dbReference>
<dbReference type="GO" id="GO:0005886">
    <property type="term" value="C:plasma membrane"/>
    <property type="evidence" value="ECO:0007669"/>
    <property type="project" value="TreeGrafter"/>
</dbReference>
<dbReference type="InterPro" id="IPR058533">
    <property type="entry name" value="Cation_efflux_TM"/>
</dbReference>
<dbReference type="STRING" id="1429083.GCA_001885685_02842"/>
<accession>A0A1H7RTT6</accession>
<keyword evidence="3" id="KW-0406">Ion transport</keyword>
<dbReference type="PANTHER" id="PTHR11562:SF17">
    <property type="entry name" value="RE54080P-RELATED"/>
    <property type="match status" value="1"/>
</dbReference>
<dbReference type="PANTHER" id="PTHR11562">
    <property type="entry name" value="CATION EFFLUX PROTEIN/ ZINC TRANSPORTER"/>
    <property type="match status" value="1"/>
</dbReference>
<gene>
    <name evidence="8" type="ORF">SAMN05216214_1168</name>
</gene>
<evidence type="ECO:0000256" key="5">
    <source>
        <dbReference type="ARBA" id="ARBA00023136"/>
    </source>
</evidence>
<keyword evidence="4 6" id="KW-1133">Transmembrane helix</keyword>
<dbReference type="Gene3D" id="1.20.1510.10">
    <property type="entry name" value="Cation efflux protein transmembrane domain"/>
    <property type="match status" value="1"/>
</dbReference>
<feature type="transmembrane region" description="Helical" evidence="6">
    <location>
        <begin position="151"/>
        <end position="168"/>
    </location>
</feature>
<feature type="transmembrane region" description="Helical" evidence="6">
    <location>
        <begin position="174"/>
        <end position="193"/>
    </location>
</feature>
<dbReference type="EMBL" id="FOAS01000016">
    <property type="protein sequence ID" value="SEL63661.1"/>
    <property type="molecule type" value="Genomic_DNA"/>
</dbReference>
<evidence type="ECO:0000256" key="6">
    <source>
        <dbReference type="SAM" id="Phobius"/>
    </source>
</evidence>
<evidence type="ECO:0000256" key="2">
    <source>
        <dbReference type="ARBA" id="ARBA00022692"/>
    </source>
</evidence>
<evidence type="ECO:0000313" key="9">
    <source>
        <dbReference type="Proteomes" id="UP000185766"/>
    </source>
</evidence>
<evidence type="ECO:0000256" key="4">
    <source>
        <dbReference type="ARBA" id="ARBA00022989"/>
    </source>
</evidence>
<evidence type="ECO:0000259" key="7">
    <source>
        <dbReference type="Pfam" id="PF01545"/>
    </source>
</evidence>
<keyword evidence="5 6" id="KW-0472">Membrane</keyword>
<dbReference type="GO" id="GO:0005385">
    <property type="term" value="F:zinc ion transmembrane transporter activity"/>
    <property type="evidence" value="ECO:0007669"/>
    <property type="project" value="TreeGrafter"/>
</dbReference>
<keyword evidence="9" id="KW-1185">Reference proteome</keyword>
<dbReference type="SUPFAM" id="SSF161111">
    <property type="entry name" value="Cation efflux protein transmembrane domain-like"/>
    <property type="match status" value="1"/>
</dbReference>
<protein>
    <submittedName>
        <fullName evidence="8">Co/Zn/Cd efflux system component</fullName>
    </submittedName>
</protein>
<name>A0A1H7RTT6_9GAMM</name>
<keyword evidence="3" id="KW-0813">Transport</keyword>
<feature type="transmembrane region" description="Helical" evidence="6">
    <location>
        <begin position="59"/>
        <end position="76"/>
    </location>
</feature>
<sequence>MSAHCCAPQAAAKTQAFRRALWIALAVNASMFVLEIVAGVSAGSLALLADALDFFGDSANYAISLLVLGMLPVWHARAAMLKGLSMGVFGCFVLGAALWRVWQGAAPEPITMGVVGVLALLANVAVAWLLYAFREGNANMRSVWLCSRNDALGNLAVVAAAVGVFGTGSHWPDVAVAAVMASLALTASVQVVVQARAELRGQQA</sequence>
<evidence type="ECO:0000256" key="3">
    <source>
        <dbReference type="ARBA" id="ARBA00022906"/>
    </source>
</evidence>
<keyword evidence="3" id="KW-0864">Zinc transport</keyword>
<feature type="domain" description="Cation efflux protein transmembrane" evidence="7">
    <location>
        <begin position="21"/>
        <end position="199"/>
    </location>
</feature>
<evidence type="ECO:0000256" key="1">
    <source>
        <dbReference type="ARBA" id="ARBA00004141"/>
    </source>
</evidence>
<dbReference type="Proteomes" id="UP000185766">
    <property type="component" value="Unassembled WGS sequence"/>
</dbReference>
<evidence type="ECO:0000313" key="8">
    <source>
        <dbReference type="EMBL" id="SEL63661.1"/>
    </source>
</evidence>
<keyword evidence="2 6" id="KW-0812">Transmembrane</keyword>
<dbReference type="AlphaFoldDB" id="A0A1H7RTT6"/>
<comment type="subcellular location">
    <subcellularLocation>
        <location evidence="1">Membrane</location>
        <topology evidence="1">Multi-pass membrane protein</topology>
    </subcellularLocation>
</comment>
<dbReference type="InterPro" id="IPR050681">
    <property type="entry name" value="CDF/SLC30A"/>
</dbReference>
<feature type="transmembrane region" description="Helical" evidence="6">
    <location>
        <begin position="83"/>
        <end position="102"/>
    </location>
</feature>
<reference evidence="8 9" key="1">
    <citation type="submission" date="2016-10" db="EMBL/GenBank/DDBJ databases">
        <authorList>
            <person name="de Groot N.N."/>
        </authorList>
    </citation>
    <scope>NUCLEOTIDE SEQUENCE [LARGE SCALE GENOMIC DNA]</scope>
    <source>
        <strain evidence="8 9">JCM 19513</strain>
    </source>
</reference>
<feature type="transmembrane region" description="Helical" evidence="6">
    <location>
        <begin position="21"/>
        <end position="47"/>
    </location>
</feature>
<keyword evidence="3" id="KW-0862">Zinc</keyword>
<organism evidence="8 9">
    <name type="scientific">Atopomonas hussainii</name>
    <dbReference type="NCBI Taxonomy" id="1429083"/>
    <lineage>
        <taxon>Bacteria</taxon>
        <taxon>Pseudomonadati</taxon>
        <taxon>Pseudomonadota</taxon>
        <taxon>Gammaproteobacteria</taxon>
        <taxon>Pseudomonadales</taxon>
        <taxon>Pseudomonadaceae</taxon>
        <taxon>Atopomonas</taxon>
    </lineage>
</organism>